<gene>
    <name evidence="5" type="ORF">SAMN05661093_01481</name>
</gene>
<dbReference type="SUPFAM" id="SSF46689">
    <property type="entry name" value="Homeodomain-like"/>
    <property type="match status" value="2"/>
</dbReference>
<dbReference type="PROSITE" id="PS01124">
    <property type="entry name" value="HTH_ARAC_FAMILY_2"/>
    <property type="match status" value="1"/>
</dbReference>
<keyword evidence="2" id="KW-0238">DNA-binding</keyword>
<dbReference type="PANTHER" id="PTHR46796:SF6">
    <property type="entry name" value="ARAC SUBFAMILY"/>
    <property type="match status" value="1"/>
</dbReference>
<dbReference type="RefSeq" id="WP_084425191.1">
    <property type="nucleotide sequence ID" value="NZ_FWXV01000001.1"/>
</dbReference>
<dbReference type="PANTHER" id="PTHR46796">
    <property type="entry name" value="HTH-TYPE TRANSCRIPTIONAL ACTIVATOR RHAS-RELATED"/>
    <property type="match status" value="1"/>
</dbReference>
<dbReference type="AlphaFoldDB" id="A0A1W2B9R9"/>
<accession>A0A1W2B9R9</accession>
<dbReference type="OrthoDB" id="2060755at2"/>
<evidence type="ECO:0000313" key="5">
    <source>
        <dbReference type="EMBL" id="SMC69594.1"/>
    </source>
</evidence>
<dbReference type="InterPro" id="IPR018060">
    <property type="entry name" value="HTH_AraC"/>
</dbReference>
<feature type="domain" description="HTH araC/xylS-type" evidence="4">
    <location>
        <begin position="162"/>
        <end position="260"/>
    </location>
</feature>
<name>A0A1W2B9R9_KIBAR</name>
<proteinExistence type="predicted"/>
<dbReference type="Proteomes" id="UP000192674">
    <property type="component" value="Unassembled WGS sequence"/>
</dbReference>
<keyword evidence="1" id="KW-0805">Transcription regulation</keyword>
<evidence type="ECO:0000313" key="6">
    <source>
        <dbReference type="Proteomes" id="UP000192674"/>
    </source>
</evidence>
<dbReference type="EMBL" id="FWXV01000001">
    <property type="protein sequence ID" value="SMC69594.1"/>
    <property type="molecule type" value="Genomic_DNA"/>
</dbReference>
<reference evidence="5 6" key="1">
    <citation type="submission" date="2017-04" db="EMBL/GenBank/DDBJ databases">
        <authorList>
            <person name="Afonso C.L."/>
            <person name="Miller P.J."/>
            <person name="Scott M.A."/>
            <person name="Spackman E."/>
            <person name="Goraichik I."/>
            <person name="Dimitrov K.M."/>
            <person name="Suarez D.L."/>
            <person name="Swayne D.E."/>
        </authorList>
    </citation>
    <scope>NUCLEOTIDE SEQUENCE [LARGE SCALE GENOMIC DNA]</scope>
    <source>
        <strain evidence="5 6">DSM 43828</strain>
    </source>
</reference>
<evidence type="ECO:0000256" key="3">
    <source>
        <dbReference type="ARBA" id="ARBA00023163"/>
    </source>
</evidence>
<dbReference type="InterPro" id="IPR020449">
    <property type="entry name" value="Tscrpt_reg_AraC-type_HTH"/>
</dbReference>
<dbReference type="Gene3D" id="1.10.10.60">
    <property type="entry name" value="Homeodomain-like"/>
    <property type="match status" value="1"/>
</dbReference>
<dbReference type="GO" id="GO:0043565">
    <property type="term" value="F:sequence-specific DNA binding"/>
    <property type="evidence" value="ECO:0007669"/>
    <property type="project" value="InterPro"/>
</dbReference>
<dbReference type="InterPro" id="IPR050204">
    <property type="entry name" value="AraC_XylS_family_regulators"/>
</dbReference>
<evidence type="ECO:0000256" key="1">
    <source>
        <dbReference type="ARBA" id="ARBA00023015"/>
    </source>
</evidence>
<protein>
    <submittedName>
        <fullName evidence="5">AraC family transcriptional regulator</fullName>
    </submittedName>
</protein>
<keyword evidence="6" id="KW-1185">Reference proteome</keyword>
<organism evidence="5 6">
    <name type="scientific">Kibdelosporangium aridum</name>
    <dbReference type="NCBI Taxonomy" id="2030"/>
    <lineage>
        <taxon>Bacteria</taxon>
        <taxon>Bacillati</taxon>
        <taxon>Actinomycetota</taxon>
        <taxon>Actinomycetes</taxon>
        <taxon>Pseudonocardiales</taxon>
        <taxon>Pseudonocardiaceae</taxon>
        <taxon>Kibdelosporangium</taxon>
    </lineage>
</organism>
<dbReference type="GO" id="GO:0003700">
    <property type="term" value="F:DNA-binding transcription factor activity"/>
    <property type="evidence" value="ECO:0007669"/>
    <property type="project" value="InterPro"/>
</dbReference>
<dbReference type="Pfam" id="PF12833">
    <property type="entry name" value="HTH_18"/>
    <property type="match status" value="1"/>
</dbReference>
<sequence length="262" mass="29025">MKPWQALQVRTDTDVEGVGSLRKPAADVLSIVVMVDGACWLETREGATWRSATYSTGDIGITVPGKEITIRWRKFAAAPLRTVHIDLPKALFDPDVDLTPLDVLSRPDPVIAAMATAMAKAKAAGAEELYAQCAAQYLAAHLLAPDRAREPERHALNDGQMRKVVEYMRSNLPGHITLDDLAKEAALSRFHFLRLFTARTGRPPLKFLTELRITEARRRLQNSDEPIAAIGRKSGFPSASHFSATFSRYVGCSPTEYRLRSR</sequence>
<dbReference type="InterPro" id="IPR018062">
    <property type="entry name" value="HTH_AraC-typ_CS"/>
</dbReference>
<dbReference type="PRINTS" id="PR00032">
    <property type="entry name" value="HTHARAC"/>
</dbReference>
<dbReference type="PROSITE" id="PS00041">
    <property type="entry name" value="HTH_ARAC_FAMILY_1"/>
    <property type="match status" value="1"/>
</dbReference>
<evidence type="ECO:0000256" key="2">
    <source>
        <dbReference type="ARBA" id="ARBA00023125"/>
    </source>
</evidence>
<dbReference type="SMART" id="SM00342">
    <property type="entry name" value="HTH_ARAC"/>
    <property type="match status" value="1"/>
</dbReference>
<evidence type="ECO:0000259" key="4">
    <source>
        <dbReference type="PROSITE" id="PS01124"/>
    </source>
</evidence>
<dbReference type="InterPro" id="IPR009057">
    <property type="entry name" value="Homeodomain-like_sf"/>
</dbReference>
<keyword evidence="3" id="KW-0804">Transcription</keyword>